<dbReference type="AlphaFoldDB" id="A0A1M5U6Z2"/>
<dbReference type="EMBL" id="FQXU01000003">
    <property type="protein sequence ID" value="SHH58473.1"/>
    <property type="molecule type" value="Genomic_DNA"/>
</dbReference>
<name>A0A1M5U6Z2_9CLOT</name>
<reference evidence="1 2" key="1">
    <citation type="submission" date="2016-11" db="EMBL/GenBank/DDBJ databases">
        <authorList>
            <person name="Jaros S."/>
            <person name="Januszkiewicz K."/>
            <person name="Wedrychowicz H."/>
        </authorList>
    </citation>
    <scope>NUCLEOTIDE SEQUENCE [LARGE SCALE GENOMIC DNA]</scope>
    <source>
        <strain evidence="1 2">DSM 6191</strain>
    </source>
</reference>
<evidence type="ECO:0000313" key="1">
    <source>
        <dbReference type="EMBL" id="SHH58473.1"/>
    </source>
</evidence>
<dbReference type="Proteomes" id="UP000184241">
    <property type="component" value="Unassembled WGS sequence"/>
</dbReference>
<evidence type="ECO:0000313" key="2">
    <source>
        <dbReference type="Proteomes" id="UP000184241"/>
    </source>
</evidence>
<accession>A0A1M5U6Z2</accession>
<sequence length="51" mass="6069">MSNIEKVLENEIEELKKSLYNSNDRLKIHYEIEEKKQELITLKSEGNICCK</sequence>
<organism evidence="1 2">
    <name type="scientific">Clostridium intestinale DSM 6191</name>
    <dbReference type="NCBI Taxonomy" id="1121320"/>
    <lineage>
        <taxon>Bacteria</taxon>
        <taxon>Bacillati</taxon>
        <taxon>Bacillota</taxon>
        <taxon>Clostridia</taxon>
        <taxon>Eubacteriales</taxon>
        <taxon>Clostridiaceae</taxon>
        <taxon>Clostridium</taxon>
    </lineage>
</organism>
<protein>
    <submittedName>
        <fullName evidence="1">Uncharacterized protein</fullName>
    </submittedName>
</protein>
<gene>
    <name evidence="1" type="ORF">SAMN02745941_00420</name>
</gene>
<dbReference type="RefSeq" id="WP_175550831.1">
    <property type="nucleotide sequence ID" value="NZ_FQXU01000003.1"/>
</dbReference>
<proteinExistence type="predicted"/>